<evidence type="ECO:0000256" key="5">
    <source>
        <dbReference type="ARBA" id="ARBA00023273"/>
    </source>
</evidence>
<keyword evidence="9" id="KW-1185">Reference proteome</keyword>
<keyword evidence="6" id="KW-0732">Signal</keyword>
<evidence type="ECO:0000313" key="8">
    <source>
        <dbReference type="EMBL" id="MDG0817689.1"/>
    </source>
</evidence>
<feature type="signal peptide" evidence="6">
    <location>
        <begin position="1"/>
        <end position="23"/>
    </location>
</feature>
<dbReference type="Pfam" id="PF22544">
    <property type="entry name" value="HYDIN_VesB_CFA65-like_Ig"/>
    <property type="match status" value="1"/>
</dbReference>
<organism evidence="8 9">
    <name type="scientific">Bdellovibrio svalbardensis</name>
    <dbReference type="NCBI Taxonomy" id="2972972"/>
    <lineage>
        <taxon>Bacteria</taxon>
        <taxon>Pseudomonadati</taxon>
        <taxon>Bdellovibrionota</taxon>
        <taxon>Bdellovibrionia</taxon>
        <taxon>Bdellovibrionales</taxon>
        <taxon>Pseudobdellovibrionaceae</taxon>
        <taxon>Bdellovibrio</taxon>
    </lineage>
</organism>
<name>A0ABT6DM61_9BACT</name>
<dbReference type="InterPro" id="IPR013783">
    <property type="entry name" value="Ig-like_fold"/>
</dbReference>
<keyword evidence="5" id="KW-0966">Cell projection</keyword>
<comment type="subcellular location">
    <subcellularLocation>
        <location evidence="1">Cell projection</location>
        <location evidence="1">Cilium</location>
    </subcellularLocation>
    <subcellularLocation>
        <location evidence="2">Cytoplasm</location>
    </subcellularLocation>
</comment>
<keyword evidence="3" id="KW-0963">Cytoplasm</keyword>
<dbReference type="Gene3D" id="2.60.40.10">
    <property type="entry name" value="Immunoglobulins"/>
    <property type="match status" value="1"/>
</dbReference>
<evidence type="ECO:0000256" key="4">
    <source>
        <dbReference type="ARBA" id="ARBA00023069"/>
    </source>
</evidence>
<evidence type="ECO:0000256" key="3">
    <source>
        <dbReference type="ARBA" id="ARBA00022490"/>
    </source>
</evidence>
<reference evidence="8" key="1">
    <citation type="submission" date="2022-08" db="EMBL/GenBank/DDBJ databases">
        <title>Novel Bdellovibrio Species Isolated from Svalbard: Designation Bdellovibrio svalbardensis.</title>
        <authorList>
            <person name="Mitchell R.J."/>
            <person name="Choi S.Y."/>
        </authorList>
    </citation>
    <scope>NUCLEOTIDE SEQUENCE</scope>
    <source>
        <strain evidence="8">PAP01</strain>
    </source>
</reference>
<feature type="chain" id="PRO_5047098669" description="HYDIN/VesB/CFA65-like Ig-like domain-containing protein" evidence="6">
    <location>
        <begin position="24"/>
        <end position="137"/>
    </location>
</feature>
<feature type="domain" description="HYDIN/VesB/CFA65-like Ig-like" evidence="7">
    <location>
        <begin position="45"/>
        <end position="123"/>
    </location>
</feature>
<accession>A0ABT6DM61</accession>
<protein>
    <recommendedName>
        <fullName evidence="7">HYDIN/VesB/CFA65-like Ig-like domain-containing protein</fullName>
    </recommendedName>
</protein>
<comment type="caution">
    <text evidence="8">The sequence shown here is derived from an EMBL/GenBank/DDBJ whole genome shotgun (WGS) entry which is preliminary data.</text>
</comment>
<evidence type="ECO:0000256" key="1">
    <source>
        <dbReference type="ARBA" id="ARBA00004138"/>
    </source>
</evidence>
<evidence type="ECO:0000256" key="6">
    <source>
        <dbReference type="SAM" id="SignalP"/>
    </source>
</evidence>
<dbReference type="RefSeq" id="WP_277579161.1">
    <property type="nucleotide sequence ID" value="NZ_JANRMI010000004.1"/>
</dbReference>
<sequence>MGRLTKCLLLLSLMLFTGYKAHANPEDAEIVFTEEQLQTLGCIDNYYNYGSVCVGDSQMAEFWITNEYNWTIQVTKVSVPGYDFFKESHCPPFLAPGESCYVKVEFHPRLMKSYAGTLTIVTTEDIYRWNLHGRGVE</sequence>
<keyword evidence="4" id="KW-0969">Cilium</keyword>
<proteinExistence type="predicted"/>
<dbReference type="EMBL" id="JANRMI010000004">
    <property type="protein sequence ID" value="MDG0817689.1"/>
    <property type="molecule type" value="Genomic_DNA"/>
</dbReference>
<evidence type="ECO:0000256" key="2">
    <source>
        <dbReference type="ARBA" id="ARBA00004496"/>
    </source>
</evidence>
<evidence type="ECO:0000259" key="7">
    <source>
        <dbReference type="Pfam" id="PF22544"/>
    </source>
</evidence>
<evidence type="ECO:0000313" key="9">
    <source>
        <dbReference type="Proteomes" id="UP001152321"/>
    </source>
</evidence>
<dbReference type="Proteomes" id="UP001152321">
    <property type="component" value="Unassembled WGS sequence"/>
</dbReference>
<gene>
    <name evidence="8" type="ORF">NWE73_15010</name>
</gene>
<dbReference type="InterPro" id="IPR053879">
    <property type="entry name" value="HYDIN_VesB_CFA65-like_Ig"/>
</dbReference>